<organism evidence="2 3">
    <name type="scientific">Mammaliicoccus sciuri</name>
    <name type="common">Staphylococcus sciuri</name>
    <dbReference type="NCBI Taxonomy" id="1296"/>
    <lineage>
        <taxon>Bacteria</taxon>
        <taxon>Bacillati</taxon>
        <taxon>Bacillota</taxon>
        <taxon>Bacilli</taxon>
        <taxon>Bacillales</taxon>
        <taxon>Staphylococcaceae</taxon>
        <taxon>Mammaliicoccus</taxon>
    </lineage>
</organism>
<dbReference type="PANTHER" id="PTHR47619:SF1">
    <property type="entry name" value="EXODEOXYRIBONUCLEASE WALJ"/>
    <property type="match status" value="1"/>
</dbReference>
<evidence type="ECO:0000313" key="2">
    <source>
        <dbReference type="EMBL" id="RTX73805.1"/>
    </source>
</evidence>
<reference evidence="2 3" key="1">
    <citation type="submission" date="2018-10" db="EMBL/GenBank/DDBJ databases">
        <title>A collection Staphylococci species genome sequencing.</title>
        <authorList>
            <person name="Cole K."/>
        </authorList>
    </citation>
    <scope>NUCLEOTIDE SEQUENCE [LARGE SCALE GENOMIC DNA]</scope>
    <source>
        <strain evidence="3">NCTC 12218</strain>
    </source>
</reference>
<dbReference type="InterPro" id="IPR052533">
    <property type="entry name" value="WalJ/YycJ-like"/>
</dbReference>
<evidence type="ECO:0000259" key="1">
    <source>
        <dbReference type="Pfam" id="PF12706"/>
    </source>
</evidence>
<sequence length="243" mass="27819">MKDYLVMKINCIGSGSSGNCYHITDGETELLLECGFNFKKIQQALNYQLKSISACLISHRHNDHIKGLKELLNYGINCYIGEIEKDELIAIDKRYNNFRLKGIQPLEHFKIGTLTILPFDVQHDTGQPLGYLIQSDSGDKLLFATDTYYIKYTFTGLTHMLIECNNSIEILNRNVENGVLNSSLKKRIRKSHFSLENVIDFLNDCDLSRLKETYLIHLSDSNSDEVLFKKSIQKVTGRPVYVL</sequence>
<gene>
    <name evidence="2" type="ORF">CD117_04245</name>
</gene>
<dbReference type="SUPFAM" id="SSF56281">
    <property type="entry name" value="Metallo-hydrolase/oxidoreductase"/>
    <property type="match status" value="1"/>
</dbReference>
<protein>
    <submittedName>
        <fullName evidence="2">MBL fold metallo-hydrolase</fullName>
    </submittedName>
</protein>
<dbReference type="Pfam" id="PF12706">
    <property type="entry name" value="Lactamase_B_2"/>
    <property type="match status" value="1"/>
</dbReference>
<dbReference type="InterPro" id="IPR036866">
    <property type="entry name" value="RibonucZ/Hydroxyglut_hydro"/>
</dbReference>
<comment type="caution">
    <text evidence="2">The sequence shown here is derived from an EMBL/GenBank/DDBJ whole genome shotgun (WGS) entry which is preliminary data.</text>
</comment>
<dbReference type="AlphaFoldDB" id="A0AAJ4VIB8"/>
<dbReference type="EMBL" id="RXWV01000023">
    <property type="protein sequence ID" value="RTX73805.1"/>
    <property type="molecule type" value="Genomic_DNA"/>
</dbReference>
<accession>A0AAJ4VIB8</accession>
<dbReference type="InterPro" id="IPR001279">
    <property type="entry name" value="Metallo-B-lactamas"/>
</dbReference>
<proteinExistence type="predicted"/>
<feature type="domain" description="Metallo-beta-lactamase" evidence="1">
    <location>
        <begin position="30"/>
        <end position="217"/>
    </location>
</feature>
<evidence type="ECO:0000313" key="3">
    <source>
        <dbReference type="Proteomes" id="UP000274792"/>
    </source>
</evidence>
<dbReference type="Gene3D" id="3.60.15.10">
    <property type="entry name" value="Ribonuclease Z/Hydroxyacylglutathione hydrolase-like"/>
    <property type="match status" value="1"/>
</dbReference>
<dbReference type="Proteomes" id="UP000274792">
    <property type="component" value="Unassembled WGS sequence"/>
</dbReference>
<name>A0AAJ4VIB8_MAMSC</name>
<dbReference type="PANTHER" id="PTHR47619">
    <property type="entry name" value="METALLO-HYDROLASE YYCJ-RELATED"/>
    <property type="match status" value="1"/>
</dbReference>